<keyword evidence="2" id="KW-1185">Reference proteome</keyword>
<evidence type="ECO:0000313" key="2">
    <source>
        <dbReference type="Proteomes" id="UP001596096"/>
    </source>
</evidence>
<sequence>MPTVKDVAPNGLLGKEWHSISINHLIAGDPTAVHRLVFHVASELTHFPLPDCHTDEGVQGQLEFALPGWHLRMARIEPSPISGPATIVEATPDHPSPTGEMIDVLGDQLFDLLGLIAGTEPGVDPTVGLSESDEIVWVHWGVPRSGQASWRWCEPEMVESVLPILAHGFTGLVQDVATQKIVSRAIRYWMAANARGVVLDVKIPVACSGLELLAWTVLQQRGWLTAESVNKLNVAANLRLLLYSMDIPVALPAGFDALAKRNGAYHGGTAKGPELIFAVRNDLVHPAKKAAKLEWPSSPELTEAWRLSMWYLELVILRLLDYQGGHLSRLKHGAFSIDSVPWAS</sequence>
<accession>A0ABW1C562</accession>
<dbReference type="RefSeq" id="WP_219544798.1">
    <property type="nucleotide sequence ID" value="NZ_JAHKRN010000011.1"/>
</dbReference>
<reference evidence="2" key="1">
    <citation type="journal article" date="2019" name="Int. J. Syst. Evol. Microbiol.">
        <title>The Global Catalogue of Microorganisms (GCM) 10K type strain sequencing project: providing services to taxonomists for standard genome sequencing and annotation.</title>
        <authorList>
            <consortium name="The Broad Institute Genomics Platform"/>
            <consortium name="The Broad Institute Genome Sequencing Center for Infectious Disease"/>
            <person name="Wu L."/>
            <person name="Ma J."/>
        </authorList>
    </citation>
    <scope>NUCLEOTIDE SEQUENCE [LARGE SCALE GENOMIC DNA]</scope>
    <source>
        <strain evidence="2">CGMCC 4.7106</strain>
    </source>
</reference>
<gene>
    <name evidence="1" type="ORF">ACFPUY_32590</name>
</gene>
<organism evidence="1 2">
    <name type="scientific">Nonomuraea harbinensis</name>
    <dbReference type="NCBI Taxonomy" id="1286938"/>
    <lineage>
        <taxon>Bacteria</taxon>
        <taxon>Bacillati</taxon>
        <taxon>Actinomycetota</taxon>
        <taxon>Actinomycetes</taxon>
        <taxon>Streptosporangiales</taxon>
        <taxon>Streptosporangiaceae</taxon>
        <taxon>Nonomuraea</taxon>
    </lineage>
</organism>
<evidence type="ECO:0000313" key="1">
    <source>
        <dbReference type="EMBL" id="MFC5819861.1"/>
    </source>
</evidence>
<dbReference type="EMBL" id="JBHSNW010000022">
    <property type="protein sequence ID" value="MFC5819861.1"/>
    <property type="molecule type" value="Genomic_DNA"/>
</dbReference>
<protein>
    <recommendedName>
        <fullName evidence="3">Apea-like HEPN domain-containing protein</fullName>
    </recommendedName>
</protein>
<comment type="caution">
    <text evidence="1">The sequence shown here is derived from an EMBL/GenBank/DDBJ whole genome shotgun (WGS) entry which is preliminary data.</text>
</comment>
<name>A0ABW1C562_9ACTN</name>
<proteinExistence type="predicted"/>
<dbReference type="Proteomes" id="UP001596096">
    <property type="component" value="Unassembled WGS sequence"/>
</dbReference>
<evidence type="ECO:0008006" key="3">
    <source>
        <dbReference type="Google" id="ProtNLM"/>
    </source>
</evidence>